<dbReference type="OrthoDB" id="1923662at2759"/>
<dbReference type="InterPro" id="IPR002110">
    <property type="entry name" value="Ankyrin_rpt"/>
</dbReference>
<name>A0A5J4ZCD4_9ASTE</name>
<dbReference type="AlphaFoldDB" id="A0A5J4ZCD4"/>
<evidence type="ECO:0000313" key="3">
    <source>
        <dbReference type="Proteomes" id="UP000325577"/>
    </source>
</evidence>
<organism evidence="2 3">
    <name type="scientific">Nyssa sinensis</name>
    <dbReference type="NCBI Taxonomy" id="561372"/>
    <lineage>
        <taxon>Eukaryota</taxon>
        <taxon>Viridiplantae</taxon>
        <taxon>Streptophyta</taxon>
        <taxon>Embryophyta</taxon>
        <taxon>Tracheophyta</taxon>
        <taxon>Spermatophyta</taxon>
        <taxon>Magnoliopsida</taxon>
        <taxon>eudicotyledons</taxon>
        <taxon>Gunneridae</taxon>
        <taxon>Pentapetalae</taxon>
        <taxon>asterids</taxon>
        <taxon>Cornales</taxon>
        <taxon>Nyssaceae</taxon>
        <taxon>Nyssa</taxon>
    </lineage>
</organism>
<keyword evidence="3" id="KW-1185">Reference proteome</keyword>
<dbReference type="EMBL" id="CM018052">
    <property type="protein sequence ID" value="KAA8515559.1"/>
    <property type="molecule type" value="Genomic_DNA"/>
</dbReference>
<dbReference type="Gene3D" id="1.25.40.20">
    <property type="entry name" value="Ankyrin repeat-containing domain"/>
    <property type="match status" value="2"/>
</dbReference>
<dbReference type="SUPFAM" id="SSF48403">
    <property type="entry name" value="Ankyrin repeat"/>
    <property type="match status" value="1"/>
</dbReference>
<evidence type="ECO:0000313" key="2">
    <source>
        <dbReference type="EMBL" id="KAA8515559.1"/>
    </source>
</evidence>
<feature type="compositionally biased region" description="Basic and acidic residues" evidence="1">
    <location>
        <begin position="341"/>
        <end position="368"/>
    </location>
</feature>
<proteinExistence type="predicted"/>
<dbReference type="InterPro" id="IPR036770">
    <property type="entry name" value="Ankyrin_rpt-contain_sf"/>
</dbReference>
<dbReference type="SMART" id="SM00248">
    <property type="entry name" value="ANK"/>
    <property type="match status" value="5"/>
</dbReference>
<protein>
    <recommendedName>
        <fullName evidence="4">PGG domain-containing protein</fullName>
    </recommendedName>
</protein>
<dbReference type="PANTHER" id="PTHR24177:SF314">
    <property type="entry name" value="PROTEIN ACCELERATED CELL DEATH 6-LIKE ISOFORM X1"/>
    <property type="match status" value="1"/>
</dbReference>
<sequence length="522" mass="59440">MEIPMIRLIRKTNNIGNSILHMVGIKAEDNATEDMRSPALLLQEDLLLFEHVKKISTTYFVKHFNSEGQTAEKELYNALMRGDEVQVFELCKQIPDGPFHEVTIHKDTVLHMATYSKQIGLVIGLLSKFSDDGREKLTIVNDVGNTILHEAATTNKILPAAEKMLELAPELLTMRNVRGETALFRAAHYGKTEIFEFLAKEMDKLSESDRKLCLQRGDDTTILHIAVLAEHFELAIWIANKYQHLINAPDGDDMTALQLLTFNPTAFRSGRISSEDTNKQEDGEAQKMKSYNPISLIVDFVKSTCNFPLCEEVQKQKQRHDSALKLAKLLIEKDTSWEATKTAKDLNKPRMHKHGDTFKVPENEEEGRSGASSSKDLEGTVRAWGATLSQVEAEEEDLGERYSIEKTRETPLFLATKTGIVEIVEEILRLYPQAVEHINDKGRNILHIAIKHRRKEIFNLVERMEMPMKRLIRKIDNNGNSILHMVGAKRNHRMTEKMQSPALQLQEELLLFEVPTISTNIH</sequence>
<evidence type="ECO:0000256" key="1">
    <source>
        <dbReference type="SAM" id="MobiDB-lite"/>
    </source>
</evidence>
<dbReference type="Proteomes" id="UP000325577">
    <property type="component" value="Linkage Group LG9"/>
</dbReference>
<gene>
    <name evidence="2" type="ORF">F0562_018830</name>
</gene>
<dbReference type="PANTHER" id="PTHR24177">
    <property type="entry name" value="CASKIN"/>
    <property type="match status" value="1"/>
</dbReference>
<accession>A0A5J4ZCD4</accession>
<dbReference type="Pfam" id="PF12796">
    <property type="entry name" value="Ank_2"/>
    <property type="match status" value="2"/>
</dbReference>
<dbReference type="GO" id="GO:0016020">
    <property type="term" value="C:membrane"/>
    <property type="evidence" value="ECO:0007669"/>
    <property type="project" value="TreeGrafter"/>
</dbReference>
<reference evidence="2 3" key="1">
    <citation type="submission" date="2019-09" db="EMBL/GenBank/DDBJ databases">
        <title>A chromosome-level genome assembly of the Chinese tupelo Nyssa sinensis.</title>
        <authorList>
            <person name="Yang X."/>
            <person name="Kang M."/>
            <person name="Yang Y."/>
            <person name="Xiong H."/>
            <person name="Wang M."/>
            <person name="Zhang Z."/>
            <person name="Wang Z."/>
            <person name="Wu H."/>
            <person name="Ma T."/>
            <person name="Liu J."/>
            <person name="Xi Z."/>
        </authorList>
    </citation>
    <scope>NUCLEOTIDE SEQUENCE [LARGE SCALE GENOMIC DNA]</scope>
    <source>
        <strain evidence="2">J267</strain>
        <tissue evidence="2">Leaf</tissue>
    </source>
</reference>
<evidence type="ECO:0008006" key="4">
    <source>
        <dbReference type="Google" id="ProtNLM"/>
    </source>
</evidence>
<feature type="region of interest" description="Disordered" evidence="1">
    <location>
        <begin position="341"/>
        <end position="376"/>
    </location>
</feature>